<name>A0A8S5SW02_9CAUD</name>
<reference evidence="1" key="1">
    <citation type="journal article" date="2021" name="Proc. Natl. Acad. Sci. U.S.A.">
        <title>A Catalog of Tens of Thousands of Viruses from Human Metagenomes Reveals Hidden Associations with Chronic Diseases.</title>
        <authorList>
            <person name="Tisza M.J."/>
            <person name="Buck C.B."/>
        </authorList>
    </citation>
    <scope>NUCLEOTIDE SEQUENCE</scope>
    <source>
        <strain evidence="1">CtZHD14</strain>
    </source>
</reference>
<protein>
    <submittedName>
        <fullName evidence="1">Uncharacterized protein</fullName>
    </submittedName>
</protein>
<proteinExistence type="predicted"/>
<organism evidence="1">
    <name type="scientific">Siphoviridae sp. ctZHD14</name>
    <dbReference type="NCBI Taxonomy" id="2827891"/>
    <lineage>
        <taxon>Viruses</taxon>
        <taxon>Duplodnaviria</taxon>
        <taxon>Heunggongvirae</taxon>
        <taxon>Uroviricota</taxon>
        <taxon>Caudoviricetes</taxon>
    </lineage>
</organism>
<accession>A0A8S5SW02</accession>
<dbReference type="EMBL" id="BK032687">
    <property type="protein sequence ID" value="DAF55268.1"/>
    <property type="molecule type" value="Genomic_DNA"/>
</dbReference>
<evidence type="ECO:0000313" key="1">
    <source>
        <dbReference type="EMBL" id="DAF55268.1"/>
    </source>
</evidence>
<sequence length="70" mass="7952">MNTSLKCLCCGDYRFRHCTSFIHFVHNYASFRHAPPSRGANSIWPPLLISLRSINSHPVVSLRSLHSASR</sequence>